<protein>
    <submittedName>
        <fullName evidence="12">Response regulator</fullName>
    </submittedName>
</protein>
<evidence type="ECO:0000256" key="3">
    <source>
        <dbReference type="ARBA" id="ARBA00022553"/>
    </source>
</evidence>
<feature type="domain" description="Response regulatory" evidence="11">
    <location>
        <begin position="5"/>
        <end position="123"/>
    </location>
</feature>
<dbReference type="EMBL" id="JBHMAF010000196">
    <property type="protein sequence ID" value="MFB9761663.1"/>
    <property type="molecule type" value="Genomic_DNA"/>
</dbReference>
<evidence type="ECO:0000256" key="8">
    <source>
        <dbReference type="PROSITE-ProRule" id="PRU00169"/>
    </source>
</evidence>
<keyword evidence="13" id="KW-1185">Reference proteome</keyword>
<evidence type="ECO:0000313" key="12">
    <source>
        <dbReference type="EMBL" id="MFB9761663.1"/>
    </source>
</evidence>
<dbReference type="Gene3D" id="3.40.50.2300">
    <property type="match status" value="1"/>
</dbReference>
<gene>
    <name evidence="12" type="ORF">ACFFMS_25840</name>
</gene>
<dbReference type="InterPro" id="IPR011006">
    <property type="entry name" value="CheY-like_superfamily"/>
</dbReference>
<dbReference type="Pfam" id="PF12833">
    <property type="entry name" value="HTH_18"/>
    <property type="match status" value="1"/>
</dbReference>
<accession>A0ABV5WNA2</accession>
<feature type="coiled-coil region" evidence="9">
    <location>
        <begin position="112"/>
        <end position="139"/>
    </location>
</feature>
<keyword evidence="2" id="KW-0963">Cytoplasm</keyword>
<evidence type="ECO:0000256" key="6">
    <source>
        <dbReference type="ARBA" id="ARBA00023125"/>
    </source>
</evidence>
<dbReference type="InterPro" id="IPR001789">
    <property type="entry name" value="Sig_transdc_resp-reg_receiver"/>
</dbReference>
<dbReference type="InterPro" id="IPR020449">
    <property type="entry name" value="Tscrpt_reg_AraC-type_HTH"/>
</dbReference>
<dbReference type="PROSITE" id="PS00041">
    <property type="entry name" value="HTH_ARAC_FAMILY_1"/>
    <property type="match status" value="1"/>
</dbReference>
<dbReference type="CDD" id="cd17536">
    <property type="entry name" value="REC_YesN-like"/>
    <property type="match status" value="1"/>
</dbReference>
<evidence type="ECO:0000313" key="13">
    <source>
        <dbReference type="Proteomes" id="UP001589609"/>
    </source>
</evidence>
<keyword evidence="3 8" id="KW-0597">Phosphoprotein</keyword>
<dbReference type="InterPro" id="IPR018060">
    <property type="entry name" value="HTH_AraC"/>
</dbReference>
<keyword evidence="6" id="KW-0238">DNA-binding</keyword>
<proteinExistence type="predicted"/>
<comment type="caution">
    <text evidence="12">The sequence shown here is derived from an EMBL/GenBank/DDBJ whole genome shotgun (WGS) entry which is preliminary data.</text>
</comment>
<dbReference type="PROSITE" id="PS50110">
    <property type="entry name" value="RESPONSE_REGULATORY"/>
    <property type="match status" value="1"/>
</dbReference>
<keyword evidence="4" id="KW-0902">Two-component regulatory system</keyword>
<evidence type="ECO:0000256" key="5">
    <source>
        <dbReference type="ARBA" id="ARBA00023015"/>
    </source>
</evidence>
<dbReference type="SUPFAM" id="SSF46689">
    <property type="entry name" value="Homeodomain-like"/>
    <property type="match status" value="2"/>
</dbReference>
<evidence type="ECO:0000256" key="7">
    <source>
        <dbReference type="ARBA" id="ARBA00023163"/>
    </source>
</evidence>
<dbReference type="PANTHER" id="PTHR42713">
    <property type="entry name" value="HISTIDINE KINASE-RELATED"/>
    <property type="match status" value="1"/>
</dbReference>
<feature type="domain" description="HTH araC/xylS-type" evidence="10">
    <location>
        <begin position="432"/>
        <end position="530"/>
    </location>
</feature>
<organism evidence="12 13">
    <name type="scientific">Ectobacillus funiculus</name>
    <dbReference type="NCBI Taxonomy" id="137993"/>
    <lineage>
        <taxon>Bacteria</taxon>
        <taxon>Bacillati</taxon>
        <taxon>Bacillota</taxon>
        <taxon>Bacilli</taxon>
        <taxon>Bacillales</taxon>
        <taxon>Bacillaceae</taxon>
        <taxon>Ectobacillus</taxon>
    </lineage>
</organism>
<feature type="modified residue" description="4-aspartylphosphate" evidence="8">
    <location>
        <position position="59"/>
    </location>
</feature>
<dbReference type="PRINTS" id="PR00032">
    <property type="entry name" value="HTHARAC"/>
</dbReference>
<evidence type="ECO:0000259" key="10">
    <source>
        <dbReference type="PROSITE" id="PS01124"/>
    </source>
</evidence>
<comment type="subcellular location">
    <subcellularLocation>
        <location evidence="1">Cytoplasm</location>
    </subcellularLocation>
</comment>
<dbReference type="PROSITE" id="PS01124">
    <property type="entry name" value="HTH_ARAC_FAMILY_2"/>
    <property type="match status" value="1"/>
</dbReference>
<reference evidence="12 13" key="1">
    <citation type="submission" date="2024-09" db="EMBL/GenBank/DDBJ databases">
        <authorList>
            <person name="Sun Q."/>
            <person name="Mori K."/>
        </authorList>
    </citation>
    <scope>NUCLEOTIDE SEQUENCE [LARGE SCALE GENOMIC DNA]</scope>
    <source>
        <strain evidence="12 13">JCM 11201</strain>
    </source>
</reference>
<evidence type="ECO:0000256" key="1">
    <source>
        <dbReference type="ARBA" id="ARBA00004496"/>
    </source>
</evidence>
<evidence type="ECO:0000259" key="11">
    <source>
        <dbReference type="PROSITE" id="PS50110"/>
    </source>
</evidence>
<dbReference type="SMART" id="SM00448">
    <property type="entry name" value="REC"/>
    <property type="match status" value="1"/>
</dbReference>
<dbReference type="PANTHER" id="PTHR42713:SF3">
    <property type="entry name" value="TRANSCRIPTIONAL REGULATORY PROTEIN HPTR"/>
    <property type="match status" value="1"/>
</dbReference>
<dbReference type="InterPro" id="IPR018062">
    <property type="entry name" value="HTH_AraC-typ_CS"/>
</dbReference>
<dbReference type="Gene3D" id="1.10.10.60">
    <property type="entry name" value="Homeodomain-like"/>
    <property type="match status" value="2"/>
</dbReference>
<dbReference type="InterPro" id="IPR009057">
    <property type="entry name" value="Homeodomain-like_sf"/>
</dbReference>
<evidence type="ECO:0000256" key="2">
    <source>
        <dbReference type="ARBA" id="ARBA00022490"/>
    </source>
</evidence>
<evidence type="ECO:0000256" key="4">
    <source>
        <dbReference type="ARBA" id="ARBA00023012"/>
    </source>
</evidence>
<keyword evidence="5" id="KW-0805">Transcription regulation</keyword>
<dbReference type="SUPFAM" id="SSF52172">
    <property type="entry name" value="CheY-like"/>
    <property type="match status" value="1"/>
</dbReference>
<dbReference type="SMART" id="SM00342">
    <property type="entry name" value="HTH_ARAC"/>
    <property type="match status" value="1"/>
</dbReference>
<sequence length="535" mass="63289">MDIIKTIIVDDEARIRRGIERLVRSCGEEWEIVGMFADGKEAYEAMMQENQSFDLLITDVRMPEMDGLTLVKELKKTHSFSSLIVSGFDDFQYLQTALREGAMNYILKPIDREKFREQIEEVKERIIKQRSEQKEVQEKELQLTYTKQVQLLSEVTWNHDTDVSLLNWTREFPKGTYRLIYVSTDQKLSKTKSEEWEAWRAAIEKLITELFGREWQDDHRRYWWWRGTKLSFWLLLLDEEQVVSSTETKQTLQQLKQSIQRLTPFTVSVAFGNEFEDVSFLPSIRNQLLSLLQFRMIQGGNQIFQLDSMQDVTDEAPRGISAAIYKSTHQILHALEQKPDEETEKALQLFFHEIQSLSLPAALQEAVHYLCIRIINRWMEHQGFKEDPHVFTEALQLTQHAGDFAQLKDGVKHWMLRMKNKMLIHHDSNPMQQAKEFIQDHLGENITIKRIADHVYMNPTYFCESFKKQTGETVLDYVIRNRLEKAKKLLKMTDLKVYDISAEVGYQDTKYFSRLFKDWIGQSPSQYREHYVNRE</sequence>
<dbReference type="InterPro" id="IPR051552">
    <property type="entry name" value="HptR"/>
</dbReference>
<keyword evidence="9" id="KW-0175">Coiled coil</keyword>
<evidence type="ECO:0000256" key="9">
    <source>
        <dbReference type="SAM" id="Coils"/>
    </source>
</evidence>
<dbReference type="Proteomes" id="UP001589609">
    <property type="component" value="Unassembled WGS sequence"/>
</dbReference>
<name>A0ABV5WNA2_9BACI</name>
<dbReference type="Pfam" id="PF00072">
    <property type="entry name" value="Response_reg"/>
    <property type="match status" value="1"/>
</dbReference>
<keyword evidence="7" id="KW-0804">Transcription</keyword>
<dbReference type="RefSeq" id="WP_379951807.1">
    <property type="nucleotide sequence ID" value="NZ_JBHMAF010000196.1"/>
</dbReference>